<keyword evidence="9" id="KW-1185">Reference proteome</keyword>
<evidence type="ECO:0000256" key="4">
    <source>
        <dbReference type="ARBA" id="ARBA00022833"/>
    </source>
</evidence>
<proteinExistence type="inferred from homology"/>
<evidence type="ECO:0000256" key="2">
    <source>
        <dbReference type="ARBA" id="ARBA00022723"/>
    </source>
</evidence>
<dbReference type="CDD" id="cd04476">
    <property type="entry name" value="RPA1_DBD_C"/>
    <property type="match status" value="1"/>
</dbReference>
<dbReference type="InterPro" id="IPR012340">
    <property type="entry name" value="NA-bd_OB-fold"/>
</dbReference>
<sequence>MAQNSFALSAGFLSRVRYDLVPPQVGVVQVVAIDAVKTMGEIATPLRYRITLNDSQYTLAGMMSEDLNFLIAKHRLNVRDVVEILKLDRGRSAKHIIFMVTRLAVCGSEEHVLGNPEYLDTYEAVTPPTSVTAGIESVGGNAAPIFRPLADMAPIPRGYKYIRSLSNEDGRTNLYVRVVFSYYTSGVRTDLSLLDPSGWMGAVAYDQDAIERTRYLRPGRMIALHNAIVHRPPRAKGTTGFEVTIGRDTEVKMLDDDVDMPFSIGEIGYPMLSVSHVLEDRVGSVVGQNVYFKTKAQVVSIREQNLYYDACAYGDCASAVAQDDGGLWVCDKNGHRTRRKRVCYHVYATVGDGTMRMKLTIFDEMGKRMFGESAESLATKQENDVFGFRGKMISVLKHWFMFVCSARTERAGQEPSFKVIRVVPVRDAD</sequence>
<organism evidence="8 9">
    <name type="scientific">Calocera viscosa (strain TUFC12733)</name>
    <dbReference type="NCBI Taxonomy" id="1330018"/>
    <lineage>
        <taxon>Eukaryota</taxon>
        <taxon>Fungi</taxon>
        <taxon>Dikarya</taxon>
        <taxon>Basidiomycota</taxon>
        <taxon>Agaricomycotina</taxon>
        <taxon>Dacrymycetes</taxon>
        <taxon>Dacrymycetales</taxon>
        <taxon>Dacrymycetaceae</taxon>
        <taxon>Calocera</taxon>
    </lineage>
</organism>
<dbReference type="GO" id="GO:0005634">
    <property type="term" value="C:nucleus"/>
    <property type="evidence" value="ECO:0007669"/>
    <property type="project" value="InterPro"/>
</dbReference>
<dbReference type="AlphaFoldDB" id="A0A167NZF4"/>
<evidence type="ECO:0000259" key="7">
    <source>
        <dbReference type="Pfam" id="PF08646"/>
    </source>
</evidence>
<comment type="similarity">
    <text evidence="1">Belongs to the replication factor A protein 1 family.</text>
</comment>
<evidence type="ECO:0000256" key="1">
    <source>
        <dbReference type="ARBA" id="ARBA00005690"/>
    </source>
</evidence>
<keyword evidence="2" id="KW-0479">Metal-binding</keyword>
<dbReference type="Pfam" id="PF08646">
    <property type="entry name" value="Rep_fac-A_C"/>
    <property type="match status" value="1"/>
</dbReference>
<dbReference type="InterPro" id="IPR007199">
    <property type="entry name" value="Rep_factor-A_N"/>
</dbReference>
<dbReference type="Gene3D" id="2.40.50.140">
    <property type="entry name" value="Nucleic acid-binding proteins"/>
    <property type="match status" value="2"/>
</dbReference>
<feature type="domain" description="Replication factor A C-terminal" evidence="7">
    <location>
        <begin position="291"/>
        <end position="418"/>
    </location>
</feature>
<evidence type="ECO:0000256" key="3">
    <source>
        <dbReference type="ARBA" id="ARBA00022771"/>
    </source>
</evidence>
<name>A0A167NZF4_CALVF</name>
<evidence type="ECO:0000256" key="5">
    <source>
        <dbReference type="ARBA" id="ARBA00023125"/>
    </source>
</evidence>
<reference evidence="8 9" key="1">
    <citation type="journal article" date="2016" name="Mol. Biol. Evol.">
        <title>Comparative Genomics of Early-Diverging Mushroom-Forming Fungi Provides Insights into the Origins of Lignocellulose Decay Capabilities.</title>
        <authorList>
            <person name="Nagy L.G."/>
            <person name="Riley R."/>
            <person name="Tritt A."/>
            <person name="Adam C."/>
            <person name="Daum C."/>
            <person name="Floudas D."/>
            <person name="Sun H."/>
            <person name="Yadav J.S."/>
            <person name="Pangilinan J."/>
            <person name="Larsson K.H."/>
            <person name="Matsuura K."/>
            <person name="Barry K."/>
            <person name="Labutti K."/>
            <person name="Kuo R."/>
            <person name="Ohm R.A."/>
            <person name="Bhattacharya S.S."/>
            <person name="Shirouzu T."/>
            <person name="Yoshinaga Y."/>
            <person name="Martin F.M."/>
            <person name="Grigoriev I.V."/>
            <person name="Hibbett D.S."/>
        </authorList>
    </citation>
    <scope>NUCLEOTIDE SEQUENCE [LARGE SCALE GENOMIC DNA]</scope>
    <source>
        <strain evidence="8 9">TUFC12733</strain>
    </source>
</reference>
<dbReference type="InterPro" id="IPR013955">
    <property type="entry name" value="Rep_factor-A_C"/>
</dbReference>
<evidence type="ECO:0000259" key="6">
    <source>
        <dbReference type="Pfam" id="PF04057"/>
    </source>
</evidence>
<dbReference type="GO" id="GO:0006260">
    <property type="term" value="P:DNA replication"/>
    <property type="evidence" value="ECO:0007669"/>
    <property type="project" value="InterPro"/>
</dbReference>
<dbReference type="Proteomes" id="UP000076738">
    <property type="component" value="Unassembled WGS sequence"/>
</dbReference>
<keyword evidence="4" id="KW-0862">Zinc</keyword>
<keyword evidence="3" id="KW-0863">Zinc-finger</keyword>
<accession>A0A167NZF4</accession>
<evidence type="ECO:0000313" key="8">
    <source>
        <dbReference type="EMBL" id="KZO98253.1"/>
    </source>
</evidence>
<evidence type="ECO:0000313" key="9">
    <source>
        <dbReference type="Proteomes" id="UP000076738"/>
    </source>
</evidence>
<gene>
    <name evidence="8" type="ORF">CALVIDRAFT_562176</name>
</gene>
<dbReference type="STRING" id="1330018.A0A167NZF4"/>
<dbReference type="GO" id="GO:0008270">
    <property type="term" value="F:zinc ion binding"/>
    <property type="evidence" value="ECO:0007669"/>
    <property type="project" value="UniProtKB-KW"/>
</dbReference>
<protein>
    <submittedName>
        <fullName evidence="8">Nucleic acid-binding protein</fullName>
    </submittedName>
</protein>
<dbReference type="InterPro" id="IPR047192">
    <property type="entry name" value="Euk_RPA1_DBD_C"/>
</dbReference>
<dbReference type="EMBL" id="KV417276">
    <property type="protein sequence ID" value="KZO98253.1"/>
    <property type="molecule type" value="Genomic_DNA"/>
</dbReference>
<feature type="domain" description="Replication factor-A protein 1 N-terminal" evidence="6">
    <location>
        <begin position="27"/>
        <end position="86"/>
    </location>
</feature>
<keyword evidence="5" id="KW-0238">DNA-binding</keyword>
<dbReference type="Pfam" id="PF04057">
    <property type="entry name" value="Rep-A_N"/>
    <property type="match status" value="1"/>
</dbReference>
<dbReference type="GO" id="GO:0003677">
    <property type="term" value="F:DNA binding"/>
    <property type="evidence" value="ECO:0007669"/>
    <property type="project" value="UniProtKB-KW"/>
</dbReference>
<dbReference type="SUPFAM" id="SSF50249">
    <property type="entry name" value="Nucleic acid-binding proteins"/>
    <property type="match status" value="2"/>
</dbReference>